<proteinExistence type="predicted"/>
<evidence type="ECO:0000313" key="2">
    <source>
        <dbReference type="EMBL" id="KAE9461607.1"/>
    </source>
</evidence>
<name>A0A6A4M4C3_9ERIC</name>
<evidence type="ECO:0000256" key="1">
    <source>
        <dbReference type="SAM" id="MobiDB-lite"/>
    </source>
</evidence>
<dbReference type="OrthoDB" id="10601780at2759"/>
<reference evidence="2 3" key="1">
    <citation type="journal article" date="2019" name="Genome Biol. Evol.">
        <title>The Rhododendron genome and chromosomal organization provide insight into shared whole-genome duplications across the heath family (Ericaceae).</title>
        <authorList>
            <person name="Soza V.L."/>
            <person name="Lindsley D."/>
            <person name="Waalkes A."/>
            <person name="Ramage E."/>
            <person name="Patwardhan R.P."/>
            <person name="Burton J.N."/>
            <person name="Adey A."/>
            <person name="Kumar A."/>
            <person name="Qiu R."/>
            <person name="Shendure J."/>
            <person name="Hall B."/>
        </authorList>
    </citation>
    <scope>NUCLEOTIDE SEQUENCE [LARGE SCALE GENOMIC DNA]</scope>
    <source>
        <strain evidence="2">RSF 1966-606</strain>
    </source>
</reference>
<feature type="region of interest" description="Disordered" evidence="1">
    <location>
        <begin position="1"/>
        <end position="36"/>
    </location>
</feature>
<accession>A0A6A4M4C3</accession>
<feature type="non-terminal residue" evidence="2">
    <location>
        <position position="1"/>
    </location>
</feature>
<organism evidence="2 3">
    <name type="scientific">Rhododendron williamsianum</name>
    <dbReference type="NCBI Taxonomy" id="262921"/>
    <lineage>
        <taxon>Eukaryota</taxon>
        <taxon>Viridiplantae</taxon>
        <taxon>Streptophyta</taxon>
        <taxon>Embryophyta</taxon>
        <taxon>Tracheophyta</taxon>
        <taxon>Spermatophyta</taxon>
        <taxon>Magnoliopsida</taxon>
        <taxon>eudicotyledons</taxon>
        <taxon>Gunneridae</taxon>
        <taxon>Pentapetalae</taxon>
        <taxon>asterids</taxon>
        <taxon>Ericales</taxon>
        <taxon>Ericaceae</taxon>
        <taxon>Ericoideae</taxon>
        <taxon>Rhodoreae</taxon>
        <taxon>Rhododendron</taxon>
    </lineage>
</organism>
<sequence>MSGNIGISDDEDELDAEEDEREPVDGDPINDDEDEEDGIMAFSSAFLDEKHCTCSPFIHGVEDVMNSMLDAEEDEREPVDYVAVSETKMRKTVLLSSLLPLHSSWLLGFLVAY</sequence>
<keyword evidence="3" id="KW-1185">Reference proteome</keyword>
<dbReference type="EMBL" id="QEFC01000960">
    <property type="protein sequence ID" value="KAE9461607.1"/>
    <property type="molecule type" value="Genomic_DNA"/>
</dbReference>
<evidence type="ECO:0000313" key="3">
    <source>
        <dbReference type="Proteomes" id="UP000428333"/>
    </source>
</evidence>
<dbReference type="AlphaFoldDB" id="A0A6A4M4C3"/>
<feature type="compositionally biased region" description="Acidic residues" evidence="1">
    <location>
        <begin position="8"/>
        <end position="22"/>
    </location>
</feature>
<comment type="caution">
    <text evidence="2">The sequence shown here is derived from an EMBL/GenBank/DDBJ whole genome shotgun (WGS) entry which is preliminary data.</text>
</comment>
<protein>
    <submittedName>
        <fullName evidence="2">Uncharacterized protein</fullName>
    </submittedName>
</protein>
<gene>
    <name evidence="2" type="ORF">C3L33_06489</name>
</gene>
<dbReference type="Proteomes" id="UP000428333">
    <property type="component" value="Linkage Group LG04"/>
</dbReference>